<organism evidence="1 2">
    <name type="scientific">Pluteus cervinus</name>
    <dbReference type="NCBI Taxonomy" id="181527"/>
    <lineage>
        <taxon>Eukaryota</taxon>
        <taxon>Fungi</taxon>
        <taxon>Dikarya</taxon>
        <taxon>Basidiomycota</taxon>
        <taxon>Agaricomycotina</taxon>
        <taxon>Agaricomycetes</taxon>
        <taxon>Agaricomycetidae</taxon>
        <taxon>Agaricales</taxon>
        <taxon>Pluteineae</taxon>
        <taxon>Pluteaceae</taxon>
        <taxon>Pluteus</taxon>
    </lineage>
</organism>
<keyword evidence="2" id="KW-1185">Reference proteome</keyword>
<evidence type="ECO:0000313" key="2">
    <source>
        <dbReference type="Proteomes" id="UP000308600"/>
    </source>
</evidence>
<protein>
    <submittedName>
        <fullName evidence="1">Uncharacterized protein</fullName>
    </submittedName>
</protein>
<name>A0ACD3B4V8_9AGAR</name>
<gene>
    <name evidence="1" type="ORF">BDN72DRAFT_956764</name>
</gene>
<reference evidence="1 2" key="1">
    <citation type="journal article" date="2019" name="Nat. Ecol. Evol.">
        <title>Megaphylogeny resolves global patterns of mushroom evolution.</title>
        <authorList>
            <person name="Varga T."/>
            <person name="Krizsan K."/>
            <person name="Foldi C."/>
            <person name="Dima B."/>
            <person name="Sanchez-Garcia M."/>
            <person name="Sanchez-Ramirez S."/>
            <person name="Szollosi G.J."/>
            <person name="Szarkandi J.G."/>
            <person name="Papp V."/>
            <person name="Albert L."/>
            <person name="Andreopoulos W."/>
            <person name="Angelini C."/>
            <person name="Antonin V."/>
            <person name="Barry K.W."/>
            <person name="Bougher N.L."/>
            <person name="Buchanan P."/>
            <person name="Buyck B."/>
            <person name="Bense V."/>
            <person name="Catcheside P."/>
            <person name="Chovatia M."/>
            <person name="Cooper J."/>
            <person name="Damon W."/>
            <person name="Desjardin D."/>
            <person name="Finy P."/>
            <person name="Geml J."/>
            <person name="Haridas S."/>
            <person name="Hughes K."/>
            <person name="Justo A."/>
            <person name="Karasinski D."/>
            <person name="Kautmanova I."/>
            <person name="Kiss B."/>
            <person name="Kocsube S."/>
            <person name="Kotiranta H."/>
            <person name="LaButti K.M."/>
            <person name="Lechner B.E."/>
            <person name="Liimatainen K."/>
            <person name="Lipzen A."/>
            <person name="Lukacs Z."/>
            <person name="Mihaltcheva S."/>
            <person name="Morgado L.N."/>
            <person name="Niskanen T."/>
            <person name="Noordeloos M.E."/>
            <person name="Ohm R.A."/>
            <person name="Ortiz-Santana B."/>
            <person name="Ovrebo C."/>
            <person name="Racz N."/>
            <person name="Riley R."/>
            <person name="Savchenko A."/>
            <person name="Shiryaev A."/>
            <person name="Soop K."/>
            <person name="Spirin V."/>
            <person name="Szebenyi C."/>
            <person name="Tomsovsky M."/>
            <person name="Tulloss R.E."/>
            <person name="Uehling J."/>
            <person name="Grigoriev I.V."/>
            <person name="Vagvolgyi C."/>
            <person name="Papp T."/>
            <person name="Martin F.M."/>
            <person name="Miettinen O."/>
            <person name="Hibbett D.S."/>
            <person name="Nagy L.G."/>
        </authorList>
    </citation>
    <scope>NUCLEOTIDE SEQUENCE [LARGE SCALE GENOMIC DNA]</scope>
    <source>
        <strain evidence="1 2">NL-1719</strain>
    </source>
</reference>
<accession>A0ACD3B4V8</accession>
<dbReference type="Proteomes" id="UP000308600">
    <property type="component" value="Unassembled WGS sequence"/>
</dbReference>
<sequence length="559" mass="62036">MCAYRIIKSLELHESEPFGHIDRDIFQAAASAATSVSECAVELNSERFLRTFHPVLASLQQVMVYVVEPSNFYHNPSTCVWVVFELDGLRILKVGGRPVQLRPTSQITIQTPRPPYGYVKHPCAGHLPTTQFAPPHAIFQIREFFPGAIGVRVYRSGYASVLVPEDKRIKKGTCWISRPAEIGALNMLVEFLRIRPCLPPCLLRRQAMPEAALDTGQRPGLKFRLQDGTDVLTASTYCITSQVAPAPLQTVWQSVVKPLCREPFVPWLLRTLSSPMGISGSIPLLGKQVSFRKPGHNINVVISRVYDNPSATAPYPFGYEHDLSLVTPLLESNPSIMEALTTGNETESPVLKLEGFADAETVLSDRATGKLFAIQQAIHRDNSSEPCPPGRSQSTPASVPSTRPASSRAITQVVEAVQYMWERVPVQSLSSVRESTYSTSLLWRAHVVPSTPSSRVSSPYEDQFEGPEILCIRKPKARTENSRKIENERAIKANVVVFQNFECTVETLVPVDSSDKEEDCTQVQFEGDTYRLEPMKLKGGFVLPEEVLEAEILGFASRS</sequence>
<dbReference type="EMBL" id="ML208278">
    <property type="protein sequence ID" value="TFK73150.1"/>
    <property type="molecule type" value="Genomic_DNA"/>
</dbReference>
<evidence type="ECO:0000313" key="1">
    <source>
        <dbReference type="EMBL" id="TFK73150.1"/>
    </source>
</evidence>
<proteinExistence type="predicted"/>